<dbReference type="EMBL" id="OR769219">
    <property type="protein sequence ID" value="WQJ51106.1"/>
    <property type="molecule type" value="Genomic_DNA"/>
</dbReference>
<evidence type="ECO:0000313" key="1">
    <source>
        <dbReference type="EMBL" id="WQJ51106.1"/>
    </source>
</evidence>
<evidence type="ECO:0000313" key="2">
    <source>
        <dbReference type="Proteomes" id="UP001348805"/>
    </source>
</evidence>
<accession>A0ABZ0YZ52</accession>
<name>A0ABZ0YZ52_9CAUD</name>
<protein>
    <submittedName>
        <fullName evidence="1">Uncharacterized protein</fullName>
    </submittedName>
</protein>
<reference evidence="1 2" key="1">
    <citation type="submission" date="2023-11" db="EMBL/GenBank/DDBJ databases">
        <authorList>
            <person name="Cook R."/>
            <person name="Crisci M."/>
            <person name="Pye H."/>
            <person name="Adriaenssens E."/>
            <person name="Santini J."/>
        </authorList>
    </citation>
    <scope>NUCLEOTIDE SEQUENCE [LARGE SCALE GENOMIC DNA]</scope>
    <source>
        <strain evidence="1">Lak_Megaphage_RVC_AP3_GC26</strain>
    </source>
</reference>
<organism evidence="1 2">
    <name type="scientific">phage Lak_Megaphage_RVC_AP3_GC26</name>
    <dbReference type="NCBI Taxonomy" id="3109225"/>
    <lineage>
        <taxon>Viruses</taxon>
        <taxon>Duplodnaviria</taxon>
        <taxon>Heunggongvirae</taxon>
        <taxon>Uroviricota</taxon>
        <taxon>Caudoviricetes</taxon>
        <taxon>Caudoviricetes code 15 clade</taxon>
    </lineage>
</organism>
<proteinExistence type="predicted"/>
<keyword evidence="2" id="KW-1185">Reference proteome</keyword>
<sequence>MNVYVTTESENKLRMLFTNIKSFFILDVQSFVSSFKLDLSKQSNVYFINTEILNQIQQASKLKKYQGIIYINKNLDETLLFNIQNKFKKIKEINKIVLLDNGILPKHTDLYNLCEEVFFYERFYKNKIIECQGIKKDDRGKPSLIMDDNN</sequence>
<dbReference type="Proteomes" id="UP001348805">
    <property type="component" value="Segment"/>
</dbReference>